<feature type="transmembrane region" description="Helical" evidence="7">
    <location>
        <begin position="299"/>
        <end position="322"/>
    </location>
</feature>
<dbReference type="Proteomes" id="UP000028875">
    <property type="component" value="Unassembled WGS sequence"/>
</dbReference>
<dbReference type="Pfam" id="PF01757">
    <property type="entry name" value="Acyl_transf_3"/>
    <property type="match status" value="1"/>
</dbReference>
<evidence type="ECO:0000256" key="1">
    <source>
        <dbReference type="ARBA" id="ARBA00004651"/>
    </source>
</evidence>
<evidence type="ECO:0000313" key="9">
    <source>
        <dbReference type="EMBL" id="CDQ38371.1"/>
    </source>
</evidence>
<dbReference type="GO" id="GO:0016413">
    <property type="term" value="F:O-acetyltransferase activity"/>
    <property type="evidence" value="ECO:0007669"/>
    <property type="project" value="TreeGrafter"/>
</dbReference>
<keyword evidence="3" id="KW-1003">Cell membrane</keyword>
<keyword evidence="5 7" id="KW-1133">Transmembrane helix</keyword>
<evidence type="ECO:0000256" key="7">
    <source>
        <dbReference type="SAM" id="Phobius"/>
    </source>
</evidence>
<sequence>MIKEWNLLRTIACLSIVLLHSSTIIGRSIGYTAIENYYIIRIILTYATPTFIVLSEIILSNRYQSQLPERFFLKRFKLIFLPFISFAIIDAIVVNYLSVNDINIINKIISNLAGGYEGYFILIIFQFYILHYIILKYRISVEKLLPVSITIMLAHLGLLNSDLDLIAEYKTYLKLPFTAWLGYFSVAFLIGKHYVKIANFIRNYKWMTLILAFFSIHLILVSFEAGYNQVDSRRIDIFPLSISISLAVLAWGQIIPNYKLINMISNFSLGIYLVHWQILRFFSPFLLEFTKDVSPTLQIIIMFIFTLILSMIVIKVISLLPFGKYIIGNTKRVYQNKKKVINSGKEEIA</sequence>
<feature type="transmembrane region" description="Helical" evidence="7">
    <location>
        <begin position="237"/>
        <end position="255"/>
    </location>
</feature>
<evidence type="ECO:0000256" key="6">
    <source>
        <dbReference type="ARBA" id="ARBA00023136"/>
    </source>
</evidence>
<reference evidence="10" key="2">
    <citation type="submission" date="2014-05" db="EMBL/GenBank/DDBJ databases">
        <title>Draft genome sequence of Virgibacillus massiliensis Vm-5.</title>
        <authorList>
            <person name="Khelaifia S."/>
            <person name="Croce O."/>
            <person name="Lagier J.C."/>
            <person name="Raoult D."/>
        </authorList>
    </citation>
    <scope>NUCLEOTIDE SEQUENCE [LARGE SCALE GENOMIC DNA]</scope>
    <source>
        <strain evidence="10">Vm-5</strain>
    </source>
</reference>
<feature type="domain" description="Acyltransferase 3" evidence="8">
    <location>
        <begin position="3"/>
        <end position="313"/>
    </location>
</feature>
<evidence type="ECO:0000256" key="5">
    <source>
        <dbReference type="ARBA" id="ARBA00022989"/>
    </source>
</evidence>
<keyword evidence="6 7" id="KW-0472">Membrane</keyword>
<feature type="transmembrane region" description="Helical" evidence="7">
    <location>
        <begin position="38"/>
        <end position="59"/>
    </location>
</feature>
<dbReference type="OrthoDB" id="65129at2"/>
<evidence type="ECO:0000256" key="2">
    <source>
        <dbReference type="ARBA" id="ARBA00007400"/>
    </source>
</evidence>
<feature type="transmembrane region" description="Helical" evidence="7">
    <location>
        <begin position="175"/>
        <end position="194"/>
    </location>
</feature>
<dbReference type="RefSeq" id="WP_038242270.1">
    <property type="nucleotide sequence ID" value="NZ_BNER01000001.1"/>
</dbReference>
<dbReference type="GO" id="GO:0009246">
    <property type="term" value="P:enterobacterial common antigen biosynthetic process"/>
    <property type="evidence" value="ECO:0007669"/>
    <property type="project" value="TreeGrafter"/>
</dbReference>
<feature type="transmembrane region" description="Helical" evidence="7">
    <location>
        <begin position="144"/>
        <end position="163"/>
    </location>
</feature>
<comment type="similarity">
    <text evidence="2">Belongs to the acyltransferase 3 family.</text>
</comment>
<evidence type="ECO:0000259" key="8">
    <source>
        <dbReference type="Pfam" id="PF01757"/>
    </source>
</evidence>
<dbReference type="InterPro" id="IPR002656">
    <property type="entry name" value="Acyl_transf_3_dom"/>
</dbReference>
<feature type="transmembrane region" description="Helical" evidence="7">
    <location>
        <begin position="267"/>
        <end position="287"/>
    </location>
</feature>
<reference evidence="9 10" key="1">
    <citation type="submission" date="2014-03" db="EMBL/GenBank/DDBJ databases">
        <authorList>
            <person name="Urmite Genomes U."/>
        </authorList>
    </citation>
    <scope>NUCLEOTIDE SEQUENCE [LARGE SCALE GENOMIC DNA]</scope>
    <source>
        <strain evidence="9 10">Vm-5</strain>
    </source>
</reference>
<evidence type="ECO:0000256" key="3">
    <source>
        <dbReference type="ARBA" id="ARBA00022475"/>
    </source>
</evidence>
<feature type="transmembrane region" description="Helical" evidence="7">
    <location>
        <begin position="79"/>
        <end position="98"/>
    </location>
</feature>
<evidence type="ECO:0000256" key="4">
    <source>
        <dbReference type="ARBA" id="ARBA00022692"/>
    </source>
</evidence>
<organism evidence="9 10">
    <name type="scientific">Virgibacillus massiliensis</name>
    <dbReference type="NCBI Taxonomy" id="1462526"/>
    <lineage>
        <taxon>Bacteria</taxon>
        <taxon>Bacillati</taxon>
        <taxon>Bacillota</taxon>
        <taxon>Bacilli</taxon>
        <taxon>Bacillales</taxon>
        <taxon>Bacillaceae</taxon>
        <taxon>Virgibacillus</taxon>
    </lineage>
</organism>
<dbReference type="STRING" id="1462526.BN990_00641"/>
<comment type="caution">
    <text evidence="9">The sequence shown here is derived from an EMBL/GenBank/DDBJ whole genome shotgun (WGS) entry which is preliminary data.</text>
</comment>
<evidence type="ECO:0000313" key="10">
    <source>
        <dbReference type="Proteomes" id="UP000028875"/>
    </source>
</evidence>
<dbReference type="AlphaFoldDB" id="A0A024Q8W7"/>
<comment type="subcellular location">
    <subcellularLocation>
        <location evidence="1">Cell membrane</location>
        <topology evidence="1">Multi-pass membrane protein</topology>
    </subcellularLocation>
</comment>
<feature type="transmembrane region" description="Helical" evidence="7">
    <location>
        <begin position="118"/>
        <end position="135"/>
    </location>
</feature>
<dbReference type="GO" id="GO:0005886">
    <property type="term" value="C:plasma membrane"/>
    <property type="evidence" value="ECO:0007669"/>
    <property type="project" value="UniProtKB-SubCell"/>
</dbReference>
<feature type="transmembrane region" description="Helical" evidence="7">
    <location>
        <begin position="206"/>
        <end position="225"/>
    </location>
</feature>
<feature type="transmembrane region" description="Helical" evidence="7">
    <location>
        <begin position="7"/>
        <end position="26"/>
    </location>
</feature>
<name>A0A024Q8W7_9BACI</name>
<keyword evidence="10" id="KW-1185">Reference proteome</keyword>
<protein>
    <submittedName>
        <fullName evidence="9">Intercellular adhesion protein C</fullName>
    </submittedName>
</protein>
<dbReference type="eggNOG" id="COG3936">
    <property type="taxonomic scope" value="Bacteria"/>
</dbReference>
<dbReference type="EMBL" id="CCDP010000001">
    <property type="protein sequence ID" value="CDQ38371.1"/>
    <property type="molecule type" value="Genomic_DNA"/>
</dbReference>
<keyword evidence="4 7" id="KW-0812">Transmembrane</keyword>
<dbReference type="PANTHER" id="PTHR40074">
    <property type="entry name" value="O-ACETYLTRANSFERASE WECH"/>
    <property type="match status" value="1"/>
</dbReference>
<dbReference type="PANTHER" id="PTHR40074:SF2">
    <property type="entry name" value="O-ACETYLTRANSFERASE WECH"/>
    <property type="match status" value="1"/>
</dbReference>
<gene>
    <name evidence="9" type="primary">icaC_2</name>
    <name evidence="9" type="ORF">BN990_00641</name>
</gene>
<accession>A0A024Q8W7</accession>
<proteinExistence type="inferred from homology"/>